<reference evidence="11" key="2">
    <citation type="submission" date="2023-05" db="EMBL/GenBank/DDBJ databases">
        <authorList>
            <person name="Schelkunov M.I."/>
        </authorList>
    </citation>
    <scope>NUCLEOTIDE SEQUENCE</scope>
    <source>
        <strain evidence="11">Hsosn_3</strain>
        <tissue evidence="11">Leaf</tissue>
    </source>
</reference>
<feature type="transmembrane region" description="Helical" evidence="8">
    <location>
        <begin position="163"/>
        <end position="184"/>
    </location>
</feature>
<dbReference type="NCBIfam" id="TIGR01569">
    <property type="entry name" value="A_tha_TIGR01569"/>
    <property type="match status" value="1"/>
</dbReference>
<evidence type="ECO:0000313" key="11">
    <source>
        <dbReference type="EMBL" id="KAK1390505.1"/>
    </source>
</evidence>
<feature type="transmembrane region" description="Helical" evidence="8">
    <location>
        <begin position="33"/>
        <end position="53"/>
    </location>
</feature>
<evidence type="ECO:0000256" key="5">
    <source>
        <dbReference type="ARBA" id="ARBA00022692"/>
    </source>
</evidence>
<dbReference type="InterPro" id="IPR044173">
    <property type="entry name" value="CASPL"/>
</dbReference>
<evidence type="ECO:0000256" key="2">
    <source>
        <dbReference type="ARBA" id="ARBA00007651"/>
    </source>
</evidence>
<feature type="region of interest" description="Disordered" evidence="9">
    <location>
        <begin position="1"/>
        <end position="22"/>
    </location>
</feature>
<sequence>MASSMTSVAPVEYKNSPSGAPDAISRQSAIVEVVLRVFLFIGSLIAVVVMVTSKQTELVPFPPIGMVPNTVRFTDTPAFDYFVAALSTSCLYGIITALLNISALSKPAYNKILALYIVAVDVVMLAIVAAASGTAGGVAYVGIKGNSHTRWRKMCTPYDTFCQHAAGAIVVSLFAAAILIMLILKSVFTMSHKIPN</sequence>
<dbReference type="AlphaFoldDB" id="A0AAD8IUV8"/>
<comment type="subcellular location">
    <subcellularLocation>
        <location evidence="1 8">Cell membrane</location>
        <topology evidence="1 8">Multi-pass membrane protein</topology>
    </subcellularLocation>
</comment>
<feature type="transmembrane region" description="Helical" evidence="8">
    <location>
        <begin position="81"/>
        <end position="101"/>
    </location>
</feature>
<comment type="caution">
    <text evidence="11">The sequence shown here is derived from an EMBL/GenBank/DDBJ whole genome shotgun (WGS) entry which is preliminary data.</text>
</comment>
<name>A0AAD8IUV8_9APIA</name>
<reference evidence="11" key="1">
    <citation type="submission" date="2023-02" db="EMBL/GenBank/DDBJ databases">
        <title>Genome of toxic invasive species Heracleum sosnowskyi carries increased number of genes despite the absence of recent whole-genome duplications.</title>
        <authorList>
            <person name="Schelkunov M."/>
            <person name="Shtratnikova V."/>
            <person name="Makarenko M."/>
            <person name="Klepikova A."/>
            <person name="Omelchenko D."/>
            <person name="Novikova G."/>
            <person name="Obukhova E."/>
            <person name="Bogdanov V."/>
            <person name="Penin A."/>
            <person name="Logacheva M."/>
        </authorList>
    </citation>
    <scope>NUCLEOTIDE SEQUENCE</scope>
    <source>
        <strain evidence="11">Hsosn_3</strain>
        <tissue evidence="11">Leaf</tissue>
    </source>
</reference>
<evidence type="ECO:0000256" key="7">
    <source>
        <dbReference type="ARBA" id="ARBA00023136"/>
    </source>
</evidence>
<evidence type="ECO:0000313" key="12">
    <source>
        <dbReference type="Proteomes" id="UP001237642"/>
    </source>
</evidence>
<evidence type="ECO:0000256" key="6">
    <source>
        <dbReference type="ARBA" id="ARBA00022989"/>
    </source>
</evidence>
<dbReference type="Pfam" id="PF04535">
    <property type="entry name" value="CASP_dom"/>
    <property type="match status" value="1"/>
</dbReference>
<accession>A0AAD8IUV8</accession>
<dbReference type="PANTHER" id="PTHR36488">
    <property type="entry name" value="CASP-LIKE PROTEIN 1U1"/>
    <property type="match status" value="1"/>
</dbReference>
<evidence type="ECO:0000256" key="4">
    <source>
        <dbReference type="ARBA" id="ARBA00022475"/>
    </source>
</evidence>
<evidence type="ECO:0000259" key="10">
    <source>
        <dbReference type="Pfam" id="PF04535"/>
    </source>
</evidence>
<keyword evidence="7 8" id="KW-0472">Membrane</keyword>
<evidence type="ECO:0000256" key="9">
    <source>
        <dbReference type="SAM" id="MobiDB-lite"/>
    </source>
</evidence>
<keyword evidence="5 8" id="KW-0812">Transmembrane</keyword>
<comment type="subunit">
    <text evidence="3 8">Homodimer and heterodimers.</text>
</comment>
<proteinExistence type="inferred from homology"/>
<dbReference type="InterPro" id="IPR006459">
    <property type="entry name" value="CASP/CASPL"/>
</dbReference>
<keyword evidence="6 8" id="KW-1133">Transmembrane helix</keyword>
<evidence type="ECO:0000256" key="1">
    <source>
        <dbReference type="ARBA" id="ARBA00004651"/>
    </source>
</evidence>
<dbReference type="PANTHER" id="PTHR36488:SF8">
    <property type="entry name" value="CASP-LIKE PROTEIN 1U1"/>
    <property type="match status" value="1"/>
</dbReference>
<comment type="similarity">
    <text evidence="2 8">Belongs to the Casparian strip membrane proteins (CASP) family.</text>
</comment>
<organism evidence="11 12">
    <name type="scientific">Heracleum sosnowskyi</name>
    <dbReference type="NCBI Taxonomy" id="360622"/>
    <lineage>
        <taxon>Eukaryota</taxon>
        <taxon>Viridiplantae</taxon>
        <taxon>Streptophyta</taxon>
        <taxon>Embryophyta</taxon>
        <taxon>Tracheophyta</taxon>
        <taxon>Spermatophyta</taxon>
        <taxon>Magnoliopsida</taxon>
        <taxon>eudicotyledons</taxon>
        <taxon>Gunneridae</taxon>
        <taxon>Pentapetalae</taxon>
        <taxon>asterids</taxon>
        <taxon>campanulids</taxon>
        <taxon>Apiales</taxon>
        <taxon>Apiaceae</taxon>
        <taxon>Apioideae</taxon>
        <taxon>apioid superclade</taxon>
        <taxon>Tordylieae</taxon>
        <taxon>Tordyliinae</taxon>
        <taxon>Heracleum</taxon>
    </lineage>
</organism>
<gene>
    <name evidence="11" type="ORF">POM88_018683</name>
</gene>
<keyword evidence="12" id="KW-1185">Reference proteome</keyword>
<evidence type="ECO:0000256" key="3">
    <source>
        <dbReference type="ARBA" id="ARBA00011489"/>
    </source>
</evidence>
<feature type="transmembrane region" description="Helical" evidence="8">
    <location>
        <begin position="113"/>
        <end position="143"/>
    </location>
</feature>
<dbReference type="InterPro" id="IPR006702">
    <property type="entry name" value="CASP_dom"/>
</dbReference>
<dbReference type="GO" id="GO:0005886">
    <property type="term" value="C:plasma membrane"/>
    <property type="evidence" value="ECO:0007669"/>
    <property type="project" value="UniProtKB-SubCell"/>
</dbReference>
<keyword evidence="4 8" id="KW-1003">Cell membrane</keyword>
<protein>
    <recommendedName>
        <fullName evidence="8">CASP-like protein</fullName>
    </recommendedName>
</protein>
<dbReference type="Proteomes" id="UP001237642">
    <property type="component" value="Unassembled WGS sequence"/>
</dbReference>
<feature type="domain" description="Casparian strip membrane protein" evidence="10">
    <location>
        <begin position="26"/>
        <end position="177"/>
    </location>
</feature>
<evidence type="ECO:0000256" key="8">
    <source>
        <dbReference type="RuleBase" id="RU361233"/>
    </source>
</evidence>
<dbReference type="EMBL" id="JAUIZM010000004">
    <property type="protein sequence ID" value="KAK1390505.1"/>
    <property type="molecule type" value="Genomic_DNA"/>
</dbReference>